<keyword evidence="10" id="KW-1185">Reference proteome</keyword>
<feature type="transmembrane region" description="Helical" evidence="6">
    <location>
        <begin position="20"/>
        <end position="42"/>
    </location>
</feature>
<evidence type="ECO:0000256" key="2">
    <source>
        <dbReference type="ARBA" id="ARBA00022475"/>
    </source>
</evidence>
<feature type="domain" description="MacB-like periplasmic core" evidence="8">
    <location>
        <begin position="21"/>
        <end position="232"/>
    </location>
</feature>
<dbReference type="Proteomes" id="UP001327027">
    <property type="component" value="Unassembled WGS sequence"/>
</dbReference>
<feature type="transmembrane region" description="Helical" evidence="6">
    <location>
        <begin position="717"/>
        <end position="736"/>
    </location>
</feature>
<protein>
    <submittedName>
        <fullName evidence="9">ABC transporter permease</fullName>
    </submittedName>
</protein>
<evidence type="ECO:0000256" key="1">
    <source>
        <dbReference type="ARBA" id="ARBA00004651"/>
    </source>
</evidence>
<dbReference type="Pfam" id="PF02687">
    <property type="entry name" value="FtsX"/>
    <property type="match status" value="2"/>
</dbReference>
<feature type="transmembrane region" description="Helical" evidence="6">
    <location>
        <begin position="266"/>
        <end position="290"/>
    </location>
</feature>
<organism evidence="9 10">
    <name type="scientific">Aquimarina gracilis</name>
    <dbReference type="NCBI Taxonomy" id="874422"/>
    <lineage>
        <taxon>Bacteria</taxon>
        <taxon>Pseudomonadati</taxon>
        <taxon>Bacteroidota</taxon>
        <taxon>Flavobacteriia</taxon>
        <taxon>Flavobacteriales</taxon>
        <taxon>Flavobacteriaceae</taxon>
        <taxon>Aquimarina</taxon>
    </lineage>
</organism>
<dbReference type="PANTHER" id="PTHR30572">
    <property type="entry name" value="MEMBRANE COMPONENT OF TRANSPORTER-RELATED"/>
    <property type="match status" value="1"/>
</dbReference>
<dbReference type="InterPro" id="IPR025857">
    <property type="entry name" value="MacB_PCD"/>
</dbReference>
<dbReference type="InterPro" id="IPR003838">
    <property type="entry name" value="ABC3_permease_C"/>
</dbReference>
<evidence type="ECO:0000313" key="9">
    <source>
        <dbReference type="EMBL" id="MEB3347214.1"/>
    </source>
</evidence>
<proteinExistence type="predicted"/>
<evidence type="ECO:0000313" key="10">
    <source>
        <dbReference type="Proteomes" id="UP001327027"/>
    </source>
</evidence>
<reference evidence="9 10" key="1">
    <citation type="journal article" date="2013" name="Int. J. Syst. Evol. Microbiol.">
        <title>Aquimarina gracilis sp. nov., isolated from the gut microflora of a mussel, Mytilus coruscus, and emended description of Aquimarina spongiae.</title>
        <authorList>
            <person name="Park S.C."/>
            <person name="Choe H.N."/>
            <person name="Baik K.S."/>
            <person name="Seong C.N."/>
        </authorList>
    </citation>
    <scope>NUCLEOTIDE SEQUENCE [LARGE SCALE GENOMIC DNA]</scope>
    <source>
        <strain evidence="9 10">PSC32</strain>
    </source>
</reference>
<dbReference type="PANTHER" id="PTHR30572:SF18">
    <property type="entry name" value="ABC-TYPE MACROLIDE FAMILY EXPORT SYSTEM PERMEASE COMPONENT 2"/>
    <property type="match status" value="1"/>
</dbReference>
<feature type="domain" description="ABC3 transporter permease C-terminal" evidence="7">
    <location>
        <begin position="669"/>
        <end position="781"/>
    </location>
</feature>
<dbReference type="Pfam" id="PF12704">
    <property type="entry name" value="MacB_PCD"/>
    <property type="match status" value="1"/>
</dbReference>
<dbReference type="InterPro" id="IPR050250">
    <property type="entry name" value="Macrolide_Exporter_MacB"/>
</dbReference>
<keyword evidence="2" id="KW-1003">Cell membrane</keyword>
<gene>
    <name evidence="9" type="ORF">U6A24_17195</name>
</gene>
<name>A0ABU5ZZ81_9FLAO</name>
<feature type="domain" description="ABC3 transporter permease C-terminal" evidence="7">
    <location>
        <begin position="272"/>
        <end position="382"/>
    </location>
</feature>
<feature type="transmembrane region" description="Helical" evidence="6">
    <location>
        <begin position="408"/>
        <end position="428"/>
    </location>
</feature>
<dbReference type="RefSeq" id="WP_324181239.1">
    <property type="nucleotide sequence ID" value="NZ_BAABAW010000025.1"/>
</dbReference>
<evidence type="ECO:0000259" key="8">
    <source>
        <dbReference type="Pfam" id="PF12704"/>
    </source>
</evidence>
<comment type="subcellular location">
    <subcellularLocation>
        <location evidence="1">Cell membrane</location>
        <topology evidence="1">Multi-pass membrane protein</topology>
    </subcellularLocation>
</comment>
<evidence type="ECO:0000256" key="6">
    <source>
        <dbReference type="SAM" id="Phobius"/>
    </source>
</evidence>
<feature type="transmembrane region" description="Helical" evidence="6">
    <location>
        <begin position="665"/>
        <end position="690"/>
    </location>
</feature>
<evidence type="ECO:0000256" key="4">
    <source>
        <dbReference type="ARBA" id="ARBA00022989"/>
    </source>
</evidence>
<evidence type="ECO:0000259" key="7">
    <source>
        <dbReference type="Pfam" id="PF02687"/>
    </source>
</evidence>
<accession>A0ABU5ZZ81</accession>
<comment type="caution">
    <text evidence="9">The sequence shown here is derived from an EMBL/GenBank/DDBJ whole genome shotgun (WGS) entry which is preliminary data.</text>
</comment>
<feature type="transmembrane region" description="Helical" evidence="6">
    <location>
        <begin position="321"/>
        <end position="340"/>
    </location>
</feature>
<evidence type="ECO:0000256" key="3">
    <source>
        <dbReference type="ARBA" id="ARBA00022692"/>
    </source>
</evidence>
<keyword evidence="4 6" id="KW-1133">Transmembrane helix</keyword>
<keyword evidence="5 6" id="KW-0472">Membrane</keyword>
<sequence length="788" mass="89993">MLKHNFLIFLRNIKKNRNTFLINSIGLGIGIASFLALALYVYNDLTYNQFHENYSNIYRVREGESVQTKGLLLPKMLEEIPEIENGTRIFDWEGARLKYQNIAFYENINYVDTDFFTIFSFPFIEGSNNNAIQNKYDVVISTQFAEKYFGNETAFGKKLQVNFGDIFLTVKGVVDIPSNSSIKFNIVASYKTGEEILPMMKEVHDWYNTFSTTYIQLADGVKPNEIQSKLQNIVRENFLPVGENTTNLNLQSFKEYHVTQESNPKLITILSIIALGILGIAIVNFVNLTITNSLSRIREIGIKKVHGASPRDLFIQISTESFIVGLAAIVFGSTLVFLFLPNFNELFNTKLHFNPLQSKFLIFVLMFIWVVIGSLAGLIPFLFWVRVKLVNSLHGNLFSINKNSFSRYSLIVLQFVIAIVLISGTFLIRKQIDFMMNKDPKFDNENVIVIQTDNWQFENLKSASQKLKLISEELKSSAQVESVSFSQSIPGTYHENYNTFFPQTKAQVDRLGLRKAYVGRNYFKTFGIQMLSGSGFDSNTKTLQESLILNKTAMNELGFKVANGQLINESSATGQAYRLIGAVEDFSYQGLQREIQPLAHIFVERENVADWNYLSIKTKPGSSLQVIDFLEEKWKTNMKESSLTYFFADEKLNEHYNEYVKINTMIGWFSIVAILLSSMGLFAISSYTMVRRTKEIGIRKVNGAGILQIMSMLNKDFLRWVIIAFLIACPIAYYGLDKWLQSFAYKTTLSWWIFALAGFMSITIAFITVSWQSLKAARVNPALVMRDE</sequence>
<evidence type="ECO:0000256" key="5">
    <source>
        <dbReference type="ARBA" id="ARBA00023136"/>
    </source>
</evidence>
<feature type="transmembrane region" description="Helical" evidence="6">
    <location>
        <begin position="748"/>
        <end position="769"/>
    </location>
</feature>
<keyword evidence="3 6" id="KW-0812">Transmembrane</keyword>
<dbReference type="EMBL" id="JAYKLX010000008">
    <property type="protein sequence ID" value="MEB3347214.1"/>
    <property type="molecule type" value="Genomic_DNA"/>
</dbReference>
<feature type="transmembrane region" description="Helical" evidence="6">
    <location>
        <begin position="360"/>
        <end position="387"/>
    </location>
</feature>